<feature type="transmembrane region" description="Helical" evidence="1">
    <location>
        <begin position="18"/>
        <end position="35"/>
    </location>
</feature>
<sequence length="204" mass="21392">MSGDVAELLGDRRVNAGLGWLVVVAILAVVVGSLLDGQVLWAAFAGTVAALALLPPVSYRNVHAMLPWEILLLAALPIVGRLFATVPVTGNVATYLSVAAIALIVAVELQLFTPVKMTPRFAVVFVGVATMAAAGVWAVVRWASDRTLGTTFILDPALSEHAIEEALMWEFVASTIAGVGAGVLFALYVSYRIGTTRVPAEVVP</sequence>
<gene>
    <name evidence="2" type="ORF">NDI86_14345</name>
</gene>
<feature type="transmembrane region" description="Helical" evidence="1">
    <location>
        <begin position="66"/>
        <end position="86"/>
    </location>
</feature>
<proteinExistence type="predicted"/>
<feature type="transmembrane region" description="Helical" evidence="1">
    <location>
        <begin position="41"/>
        <end position="59"/>
    </location>
</feature>
<accession>A0ABU2FSP7</accession>
<protein>
    <submittedName>
        <fullName evidence="2">Uncharacterized protein</fullName>
    </submittedName>
</protein>
<keyword evidence="1" id="KW-0812">Transmembrane</keyword>
<reference evidence="2 3" key="1">
    <citation type="submission" date="2022-06" db="EMBL/GenBank/DDBJ databases">
        <title>Halomicroarcula sp. a new haloarchaeum isolate from saline soil.</title>
        <authorList>
            <person name="Strakova D."/>
            <person name="Galisteo C."/>
            <person name="Sanchez-Porro C."/>
            <person name="Ventosa A."/>
        </authorList>
    </citation>
    <scope>NUCLEOTIDE SEQUENCE [LARGE SCALE GENOMIC DNA]</scope>
    <source>
        <strain evidence="2 3">S3CR25-11</strain>
    </source>
</reference>
<feature type="transmembrane region" description="Helical" evidence="1">
    <location>
        <begin position="121"/>
        <end position="140"/>
    </location>
</feature>
<keyword evidence="1" id="KW-1133">Transmembrane helix</keyword>
<dbReference type="Proteomes" id="UP001268864">
    <property type="component" value="Unassembled WGS sequence"/>
</dbReference>
<keyword evidence="3" id="KW-1185">Reference proteome</keyword>
<evidence type="ECO:0000313" key="2">
    <source>
        <dbReference type="EMBL" id="MDS0283307.1"/>
    </source>
</evidence>
<dbReference type="RefSeq" id="WP_310901139.1">
    <property type="nucleotide sequence ID" value="NZ_JAMQOS010000004.1"/>
</dbReference>
<keyword evidence="1" id="KW-0472">Membrane</keyword>
<organism evidence="2 3">
    <name type="scientific">Haloarcula onubensis</name>
    <dbReference type="NCBI Taxonomy" id="2950539"/>
    <lineage>
        <taxon>Archaea</taxon>
        <taxon>Methanobacteriati</taxon>
        <taxon>Methanobacteriota</taxon>
        <taxon>Stenosarchaea group</taxon>
        <taxon>Halobacteria</taxon>
        <taxon>Halobacteriales</taxon>
        <taxon>Haloarculaceae</taxon>
        <taxon>Haloarcula</taxon>
    </lineage>
</organism>
<feature type="transmembrane region" description="Helical" evidence="1">
    <location>
        <begin position="92"/>
        <end position="109"/>
    </location>
</feature>
<evidence type="ECO:0000313" key="3">
    <source>
        <dbReference type="Proteomes" id="UP001268864"/>
    </source>
</evidence>
<evidence type="ECO:0000256" key="1">
    <source>
        <dbReference type="SAM" id="Phobius"/>
    </source>
</evidence>
<name>A0ABU2FSP7_9EURY</name>
<comment type="caution">
    <text evidence="2">The sequence shown here is derived from an EMBL/GenBank/DDBJ whole genome shotgun (WGS) entry which is preliminary data.</text>
</comment>
<feature type="transmembrane region" description="Helical" evidence="1">
    <location>
        <begin position="166"/>
        <end position="189"/>
    </location>
</feature>
<dbReference type="EMBL" id="JAMQOS010000004">
    <property type="protein sequence ID" value="MDS0283307.1"/>
    <property type="molecule type" value="Genomic_DNA"/>
</dbReference>